<evidence type="ECO:0000259" key="2">
    <source>
        <dbReference type="Pfam" id="PF07331"/>
    </source>
</evidence>
<dbReference type="InterPro" id="IPR009936">
    <property type="entry name" value="DUF1468"/>
</dbReference>
<keyword evidence="4" id="KW-1185">Reference proteome</keyword>
<name>A0ABV1SEF9_9RHOB</name>
<evidence type="ECO:0000313" key="4">
    <source>
        <dbReference type="Proteomes" id="UP001438953"/>
    </source>
</evidence>
<proteinExistence type="predicted"/>
<reference evidence="3 4" key="1">
    <citation type="submission" date="2024-01" db="EMBL/GenBank/DDBJ databases">
        <authorList>
            <person name="Deng Y."/>
            <person name="Su J."/>
        </authorList>
    </citation>
    <scope>NUCLEOTIDE SEQUENCE [LARGE SCALE GENOMIC DNA]</scope>
    <source>
        <strain evidence="3 4">CPCC 100088</strain>
    </source>
</reference>
<dbReference type="EMBL" id="JAYWLC010000003">
    <property type="protein sequence ID" value="MER5171292.1"/>
    <property type="molecule type" value="Genomic_DNA"/>
</dbReference>
<comment type="caution">
    <text evidence="3">The sequence shown here is derived from an EMBL/GenBank/DDBJ whole genome shotgun (WGS) entry which is preliminary data.</text>
</comment>
<dbReference type="Pfam" id="PF07331">
    <property type="entry name" value="TctB"/>
    <property type="match status" value="1"/>
</dbReference>
<feature type="transmembrane region" description="Helical" evidence="1">
    <location>
        <begin position="76"/>
        <end position="104"/>
    </location>
</feature>
<protein>
    <submittedName>
        <fullName evidence="3">Tripartite tricarboxylate transporter TctB family protein</fullName>
    </submittedName>
</protein>
<keyword evidence="1" id="KW-0812">Transmembrane</keyword>
<dbReference type="Proteomes" id="UP001438953">
    <property type="component" value="Unassembled WGS sequence"/>
</dbReference>
<sequence>MSDRIFGIFGLLLAIGFAYSATVIEESFLSDVVGPKAFPLIIAAILGISSAVIAFKPDPDPAWPNFARIAEIAAAVVVMVLYAELLPVIGFVFATAFAAAYLSWRLGNAILWAVLTGIGTSVGIYVIFHLVLGLSLARGPLGF</sequence>
<reference evidence="3 4" key="2">
    <citation type="submission" date="2024-06" db="EMBL/GenBank/DDBJ databases">
        <title>Thioclava kandeliae sp. nov. from a rhizosphere soil sample of Kandelia candel in a mangrove.</title>
        <authorList>
            <person name="Mu T."/>
        </authorList>
    </citation>
    <scope>NUCLEOTIDE SEQUENCE [LARGE SCALE GENOMIC DNA]</scope>
    <source>
        <strain evidence="3 4">CPCC 100088</strain>
    </source>
</reference>
<feature type="transmembrane region" description="Helical" evidence="1">
    <location>
        <begin position="36"/>
        <end position="55"/>
    </location>
</feature>
<dbReference type="RefSeq" id="WP_350935534.1">
    <property type="nucleotide sequence ID" value="NZ_JAYWLC010000003.1"/>
</dbReference>
<keyword evidence="1" id="KW-0472">Membrane</keyword>
<keyword evidence="1" id="KW-1133">Transmembrane helix</keyword>
<evidence type="ECO:0000313" key="3">
    <source>
        <dbReference type="EMBL" id="MER5171292.1"/>
    </source>
</evidence>
<organism evidence="3 4">
    <name type="scientific">Thioclava kandeliae</name>
    <dbReference type="NCBI Taxonomy" id="3070818"/>
    <lineage>
        <taxon>Bacteria</taxon>
        <taxon>Pseudomonadati</taxon>
        <taxon>Pseudomonadota</taxon>
        <taxon>Alphaproteobacteria</taxon>
        <taxon>Rhodobacterales</taxon>
        <taxon>Paracoccaceae</taxon>
        <taxon>Thioclava</taxon>
    </lineage>
</organism>
<feature type="domain" description="DUF1468" evidence="2">
    <location>
        <begin position="5"/>
        <end position="136"/>
    </location>
</feature>
<accession>A0ABV1SEF9</accession>
<gene>
    <name evidence="3" type="ORF">VSX56_05825</name>
</gene>
<evidence type="ECO:0000256" key="1">
    <source>
        <dbReference type="SAM" id="Phobius"/>
    </source>
</evidence>
<feature type="transmembrane region" description="Helical" evidence="1">
    <location>
        <begin position="110"/>
        <end position="137"/>
    </location>
</feature>